<dbReference type="GO" id="GO:0005886">
    <property type="term" value="C:plasma membrane"/>
    <property type="evidence" value="ECO:0007669"/>
    <property type="project" value="UniProtKB-SubCell"/>
</dbReference>
<dbReference type="PROSITE" id="PS00211">
    <property type="entry name" value="ABC_TRANSPORTER_1"/>
    <property type="match status" value="1"/>
</dbReference>
<keyword evidence="3" id="KW-0547">Nucleotide-binding</keyword>
<evidence type="ECO:0000313" key="7">
    <source>
        <dbReference type="Proteomes" id="UP000656813"/>
    </source>
</evidence>
<feature type="domain" description="ABC transporter" evidence="5">
    <location>
        <begin position="3"/>
        <end position="242"/>
    </location>
</feature>
<protein>
    <submittedName>
        <fullName evidence="6">Putative ABC transporter ATP-binding protein YlmA</fullName>
    </submittedName>
</protein>
<dbReference type="PANTHER" id="PTHR43158">
    <property type="entry name" value="SKFA PEPTIDE EXPORT ATP-BINDING PROTEIN SKFE"/>
    <property type="match status" value="1"/>
</dbReference>
<dbReference type="InterPro" id="IPR017871">
    <property type="entry name" value="ABC_transporter-like_CS"/>
</dbReference>
<dbReference type="GO" id="GO:0005524">
    <property type="term" value="F:ATP binding"/>
    <property type="evidence" value="ECO:0007669"/>
    <property type="project" value="UniProtKB-KW"/>
</dbReference>
<dbReference type="InterPro" id="IPR003593">
    <property type="entry name" value="AAA+_ATPase"/>
</dbReference>
<gene>
    <name evidence="6" type="primary">ylmA</name>
    <name evidence="6" type="ORF">GCM10007096_12690</name>
</gene>
<dbReference type="GO" id="GO:0016887">
    <property type="term" value="F:ATP hydrolysis activity"/>
    <property type="evidence" value="ECO:0007669"/>
    <property type="project" value="InterPro"/>
</dbReference>
<dbReference type="InterPro" id="IPR015856">
    <property type="entry name" value="ABC_transpr_CbiO/EcfA_su"/>
</dbReference>
<keyword evidence="2" id="KW-0813">Transport</keyword>
<keyword evidence="7" id="KW-1185">Reference proteome</keyword>
<dbReference type="InterPro" id="IPR027417">
    <property type="entry name" value="P-loop_NTPase"/>
</dbReference>
<dbReference type="Pfam" id="PF00005">
    <property type="entry name" value="ABC_tran"/>
    <property type="match status" value="1"/>
</dbReference>
<dbReference type="SUPFAM" id="SSF52540">
    <property type="entry name" value="P-loop containing nucleoside triphosphate hydrolases"/>
    <property type="match status" value="1"/>
</dbReference>
<comment type="subcellular location">
    <subcellularLocation>
        <location evidence="1">Cell membrane</location>
        <topology evidence="1">Peripheral membrane protein</topology>
    </subcellularLocation>
</comment>
<dbReference type="PANTHER" id="PTHR43158:SF2">
    <property type="entry name" value="SKFA PEPTIDE EXPORT ATP-BINDING PROTEIN SKFE"/>
    <property type="match status" value="1"/>
</dbReference>
<keyword evidence="4 6" id="KW-0067">ATP-binding</keyword>
<evidence type="ECO:0000256" key="1">
    <source>
        <dbReference type="ARBA" id="ARBA00004202"/>
    </source>
</evidence>
<dbReference type="PROSITE" id="PS50893">
    <property type="entry name" value="ABC_TRANSPORTER_2"/>
    <property type="match status" value="1"/>
</dbReference>
<dbReference type="AlphaFoldDB" id="A0A8J2ZU95"/>
<organism evidence="6 7">
    <name type="scientific">Pullulanibacillus pueri</name>
    <dbReference type="NCBI Taxonomy" id="1437324"/>
    <lineage>
        <taxon>Bacteria</taxon>
        <taxon>Bacillati</taxon>
        <taxon>Bacillota</taxon>
        <taxon>Bacilli</taxon>
        <taxon>Bacillales</taxon>
        <taxon>Sporolactobacillaceae</taxon>
        <taxon>Pullulanibacillus</taxon>
    </lineage>
</organism>
<sequence length="257" mass="29496">MIVDIENVSWKREKQWILKDISWQIRQGEHWSLVGLNGSGKTTLLNMINGYIWPTKGSISVLDQTFGRCDLRELRKDIGWVSSSLQQHLHGEETAKHIVISGKFATIGLYDQVSTDIEEQAEQLLTLLNCQIFKDRRYDTLSQGERQRILIARALMAEPKLLILDEPCTGLDIIAREQLLQIIEKVSKAPQAPTLIYVTHHVEEILPCFSHTLMLKKGEVYQLGPTEKVLTSTLLTDFFDTPIKVYQQQERLWLTLA</sequence>
<comment type="caution">
    <text evidence="6">The sequence shown here is derived from an EMBL/GenBank/DDBJ whole genome shotgun (WGS) entry which is preliminary data.</text>
</comment>
<dbReference type="GO" id="GO:0022857">
    <property type="term" value="F:transmembrane transporter activity"/>
    <property type="evidence" value="ECO:0007669"/>
    <property type="project" value="UniProtKB-ARBA"/>
</dbReference>
<name>A0A8J2ZU95_9BACL</name>
<evidence type="ECO:0000256" key="2">
    <source>
        <dbReference type="ARBA" id="ARBA00022448"/>
    </source>
</evidence>
<evidence type="ECO:0000256" key="3">
    <source>
        <dbReference type="ARBA" id="ARBA00022741"/>
    </source>
</evidence>
<dbReference type="SMART" id="SM00382">
    <property type="entry name" value="AAA"/>
    <property type="match status" value="1"/>
</dbReference>
<reference evidence="6" key="2">
    <citation type="submission" date="2020-09" db="EMBL/GenBank/DDBJ databases">
        <authorList>
            <person name="Sun Q."/>
            <person name="Zhou Y."/>
        </authorList>
    </citation>
    <scope>NUCLEOTIDE SEQUENCE</scope>
    <source>
        <strain evidence="6">CGMCC 1.12777</strain>
    </source>
</reference>
<dbReference type="CDD" id="cd03225">
    <property type="entry name" value="ABC_cobalt_CbiO_domain1"/>
    <property type="match status" value="1"/>
</dbReference>
<reference evidence="6" key="1">
    <citation type="journal article" date="2014" name="Int. J. Syst. Evol. Microbiol.">
        <title>Complete genome sequence of Corynebacterium casei LMG S-19264T (=DSM 44701T), isolated from a smear-ripened cheese.</title>
        <authorList>
            <consortium name="US DOE Joint Genome Institute (JGI-PGF)"/>
            <person name="Walter F."/>
            <person name="Albersmeier A."/>
            <person name="Kalinowski J."/>
            <person name="Ruckert C."/>
        </authorList>
    </citation>
    <scope>NUCLEOTIDE SEQUENCE</scope>
    <source>
        <strain evidence="6">CGMCC 1.12777</strain>
    </source>
</reference>
<dbReference type="Proteomes" id="UP000656813">
    <property type="component" value="Unassembled WGS sequence"/>
</dbReference>
<dbReference type="EMBL" id="BMFV01000007">
    <property type="protein sequence ID" value="GGH78766.1"/>
    <property type="molecule type" value="Genomic_DNA"/>
</dbReference>
<proteinExistence type="predicted"/>
<evidence type="ECO:0000313" key="6">
    <source>
        <dbReference type="EMBL" id="GGH78766.1"/>
    </source>
</evidence>
<accession>A0A8J2ZU95</accession>
<dbReference type="Gene3D" id="3.40.50.300">
    <property type="entry name" value="P-loop containing nucleotide triphosphate hydrolases"/>
    <property type="match status" value="1"/>
</dbReference>
<evidence type="ECO:0000259" key="5">
    <source>
        <dbReference type="PROSITE" id="PS50893"/>
    </source>
</evidence>
<evidence type="ECO:0000256" key="4">
    <source>
        <dbReference type="ARBA" id="ARBA00022840"/>
    </source>
</evidence>
<dbReference type="InterPro" id="IPR003439">
    <property type="entry name" value="ABC_transporter-like_ATP-bd"/>
</dbReference>
<dbReference type="RefSeq" id="WP_188496561.1">
    <property type="nucleotide sequence ID" value="NZ_BMFV01000007.1"/>
</dbReference>